<evidence type="ECO:0000313" key="2">
    <source>
        <dbReference type="Proteomes" id="UP000266861"/>
    </source>
</evidence>
<dbReference type="Proteomes" id="UP000266861">
    <property type="component" value="Unassembled WGS sequence"/>
</dbReference>
<organism evidence="1 2">
    <name type="scientific">Diversispora epigaea</name>
    <dbReference type="NCBI Taxonomy" id="1348612"/>
    <lineage>
        <taxon>Eukaryota</taxon>
        <taxon>Fungi</taxon>
        <taxon>Fungi incertae sedis</taxon>
        <taxon>Mucoromycota</taxon>
        <taxon>Glomeromycotina</taxon>
        <taxon>Glomeromycetes</taxon>
        <taxon>Diversisporales</taxon>
        <taxon>Diversisporaceae</taxon>
        <taxon>Diversispora</taxon>
    </lineage>
</organism>
<evidence type="ECO:0000313" key="1">
    <source>
        <dbReference type="EMBL" id="RHZ79849.1"/>
    </source>
</evidence>
<keyword evidence="2" id="KW-1185">Reference proteome</keyword>
<comment type="caution">
    <text evidence="1">The sequence shown here is derived from an EMBL/GenBank/DDBJ whole genome shotgun (WGS) entry which is preliminary data.</text>
</comment>
<name>A0A397IV10_9GLOM</name>
<reference evidence="1 2" key="1">
    <citation type="submission" date="2018-08" db="EMBL/GenBank/DDBJ databases">
        <title>Genome and evolution of the arbuscular mycorrhizal fungus Diversispora epigaea (formerly Glomus versiforme) and its bacterial endosymbionts.</title>
        <authorList>
            <person name="Sun X."/>
            <person name="Fei Z."/>
            <person name="Harrison M."/>
        </authorList>
    </citation>
    <scope>NUCLEOTIDE SEQUENCE [LARGE SCALE GENOMIC DNA]</scope>
    <source>
        <strain evidence="1 2">IT104</strain>
    </source>
</reference>
<dbReference type="AlphaFoldDB" id="A0A397IV10"/>
<sequence length="76" mass="8949">MKHVNDINEFQLISSQGLGCRRAVKFRSRESLPSSSYFYIQRIYPKGKQRHLDQLDQIVCSYFSEELDENVIHVVT</sequence>
<protein>
    <submittedName>
        <fullName evidence="1">Uncharacterized protein</fullName>
    </submittedName>
</protein>
<gene>
    <name evidence="1" type="ORF">Glove_140g27</name>
</gene>
<proteinExistence type="predicted"/>
<accession>A0A397IV10</accession>
<dbReference type="EMBL" id="PQFF01000131">
    <property type="protein sequence ID" value="RHZ79849.1"/>
    <property type="molecule type" value="Genomic_DNA"/>
</dbReference>